<dbReference type="EMBL" id="JASJQH010000045">
    <property type="protein sequence ID" value="KAK9767934.1"/>
    <property type="molecule type" value="Genomic_DNA"/>
</dbReference>
<evidence type="ECO:0000313" key="2">
    <source>
        <dbReference type="EMBL" id="KAK9767934.1"/>
    </source>
</evidence>
<evidence type="ECO:0000313" key="3">
    <source>
        <dbReference type="Proteomes" id="UP001479436"/>
    </source>
</evidence>
<name>A0ABR2X2E5_9FUNG</name>
<feature type="chain" id="PRO_5046424529" evidence="1">
    <location>
        <begin position="24"/>
        <end position="243"/>
    </location>
</feature>
<keyword evidence="3" id="KW-1185">Reference proteome</keyword>
<evidence type="ECO:0000256" key="1">
    <source>
        <dbReference type="SAM" id="SignalP"/>
    </source>
</evidence>
<gene>
    <name evidence="2" type="ORF">K7432_001854</name>
</gene>
<accession>A0ABR2X2E5</accession>
<reference evidence="2 3" key="1">
    <citation type="submission" date="2023-04" db="EMBL/GenBank/DDBJ databases">
        <title>Genome of Basidiobolus ranarum AG-B5.</title>
        <authorList>
            <person name="Stajich J.E."/>
            <person name="Carter-House D."/>
            <person name="Gryganskyi A."/>
        </authorList>
    </citation>
    <scope>NUCLEOTIDE SEQUENCE [LARGE SCALE GENOMIC DNA]</scope>
    <source>
        <strain evidence="2 3">AG-B5</strain>
    </source>
</reference>
<organism evidence="2 3">
    <name type="scientific">Basidiobolus ranarum</name>
    <dbReference type="NCBI Taxonomy" id="34480"/>
    <lineage>
        <taxon>Eukaryota</taxon>
        <taxon>Fungi</taxon>
        <taxon>Fungi incertae sedis</taxon>
        <taxon>Zoopagomycota</taxon>
        <taxon>Entomophthoromycotina</taxon>
        <taxon>Basidiobolomycetes</taxon>
        <taxon>Basidiobolales</taxon>
        <taxon>Basidiobolaceae</taxon>
        <taxon>Basidiobolus</taxon>
    </lineage>
</organism>
<comment type="caution">
    <text evidence="2">The sequence shown here is derived from an EMBL/GenBank/DDBJ whole genome shotgun (WGS) entry which is preliminary data.</text>
</comment>
<feature type="signal peptide" evidence="1">
    <location>
        <begin position="1"/>
        <end position="23"/>
    </location>
</feature>
<protein>
    <submittedName>
        <fullName evidence="2">Uncharacterized protein</fullName>
    </submittedName>
</protein>
<sequence>MSSSTQMLRGIVITLSLSWFTWSSPVLNIDPGLSLKSNPVLNFSPELSPEFKGLCIVSSECERIHRPRPINWNADLSGLENAIGYLTSRLAPPYRGPLLPPPGYNPPRPPIFSGAAFRSLPQGMIPPQILGADPRLGQAFNPSFQQLGFPGQANLNSDFVRQLLQNPEALQLLQSAPDMARTGNEDNELLRLLEGVDLQELLGERAESPLERLEKEPALLDLLKVLDSGLEENKKPNSKNKKS</sequence>
<keyword evidence="1" id="KW-0732">Signal</keyword>
<dbReference type="Proteomes" id="UP001479436">
    <property type="component" value="Unassembled WGS sequence"/>
</dbReference>
<proteinExistence type="predicted"/>